<dbReference type="Pfam" id="PF17137">
    <property type="entry name" value="DUF5110"/>
    <property type="match status" value="1"/>
</dbReference>
<keyword evidence="6" id="KW-0732">Signal</keyword>
<feature type="compositionally biased region" description="Polar residues" evidence="5">
    <location>
        <begin position="35"/>
        <end position="51"/>
    </location>
</feature>
<evidence type="ECO:0000259" key="9">
    <source>
        <dbReference type="Pfam" id="PF17137"/>
    </source>
</evidence>
<organism evidence="11 12">
    <name type="scientific">Gluconobacter oxydans</name>
    <name type="common">Gluconobacter suboxydans</name>
    <dbReference type="NCBI Taxonomy" id="442"/>
    <lineage>
        <taxon>Bacteria</taxon>
        <taxon>Pseudomonadati</taxon>
        <taxon>Pseudomonadota</taxon>
        <taxon>Alphaproteobacteria</taxon>
        <taxon>Acetobacterales</taxon>
        <taxon>Acetobacteraceae</taxon>
        <taxon>Gluconobacter</taxon>
    </lineage>
</organism>
<dbReference type="GO" id="GO:0005975">
    <property type="term" value="P:carbohydrate metabolic process"/>
    <property type="evidence" value="ECO:0007669"/>
    <property type="project" value="InterPro"/>
</dbReference>
<dbReference type="SUPFAM" id="SSF74650">
    <property type="entry name" value="Galactose mutarotase-like"/>
    <property type="match status" value="1"/>
</dbReference>
<dbReference type="InterPro" id="IPR048395">
    <property type="entry name" value="Glyco_hydro_31_C"/>
</dbReference>
<evidence type="ECO:0000256" key="5">
    <source>
        <dbReference type="SAM" id="MobiDB-lite"/>
    </source>
</evidence>
<dbReference type="InterPro" id="IPR025887">
    <property type="entry name" value="Glyco_hydro_31_N_dom"/>
</dbReference>
<dbReference type="SUPFAM" id="SSF51011">
    <property type="entry name" value="Glycosyl hydrolase domain"/>
    <property type="match status" value="1"/>
</dbReference>
<dbReference type="InterPro" id="IPR030458">
    <property type="entry name" value="Glyco_hydro_31_AS"/>
</dbReference>
<dbReference type="CDD" id="cd14752">
    <property type="entry name" value="GH31_N"/>
    <property type="match status" value="1"/>
</dbReference>
<dbReference type="GO" id="GO:0004553">
    <property type="term" value="F:hydrolase activity, hydrolyzing O-glycosyl compounds"/>
    <property type="evidence" value="ECO:0007669"/>
    <property type="project" value="InterPro"/>
</dbReference>
<dbReference type="Pfam" id="PF01055">
    <property type="entry name" value="Glyco_hydro_31_2nd"/>
    <property type="match status" value="1"/>
</dbReference>
<dbReference type="Gene3D" id="2.60.40.1760">
    <property type="entry name" value="glycosyl hydrolase (family 31)"/>
    <property type="match status" value="1"/>
</dbReference>
<dbReference type="EMBL" id="JABCQL010000055">
    <property type="protein sequence ID" value="MBF0857478.1"/>
    <property type="molecule type" value="Genomic_DNA"/>
</dbReference>
<evidence type="ECO:0000259" key="7">
    <source>
        <dbReference type="Pfam" id="PF01055"/>
    </source>
</evidence>
<dbReference type="Proteomes" id="UP000603665">
    <property type="component" value="Unassembled WGS sequence"/>
</dbReference>
<evidence type="ECO:0000256" key="3">
    <source>
        <dbReference type="ARBA" id="ARBA00023295"/>
    </source>
</evidence>
<dbReference type="Gene3D" id="2.60.40.1180">
    <property type="entry name" value="Golgi alpha-mannosidase II"/>
    <property type="match status" value="2"/>
</dbReference>
<feature type="domain" description="Glycoside hydrolase family 31 N-terminal" evidence="8">
    <location>
        <begin position="61"/>
        <end position="224"/>
    </location>
</feature>
<dbReference type="Pfam" id="PF13802">
    <property type="entry name" value="Gal_mutarotas_2"/>
    <property type="match status" value="1"/>
</dbReference>
<protein>
    <submittedName>
        <fullName evidence="11">DUF5110 domain-containing protein</fullName>
    </submittedName>
</protein>
<name>A0AB35ARH7_GLUOY</name>
<feature type="region of interest" description="Disordered" evidence="5">
    <location>
        <begin position="25"/>
        <end position="51"/>
    </location>
</feature>
<evidence type="ECO:0000313" key="11">
    <source>
        <dbReference type="EMBL" id="MBF0857478.1"/>
    </source>
</evidence>
<dbReference type="Gene3D" id="3.20.20.80">
    <property type="entry name" value="Glycosidases"/>
    <property type="match status" value="2"/>
</dbReference>
<dbReference type="InterPro" id="IPR033403">
    <property type="entry name" value="DUF5110"/>
</dbReference>
<feature type="domain" description="Glycosyl hydrolase family 31 C-terminal" evidence="10">
    <location>
        <begin position="608"/>
        <end position="722"/>
    </location>
</feature>
<dbReference type="InterPro" id="IPR000322">
    <property type="entry name" value="Glyco_hydro_31_TIM"/>
</dbReference>
<accession>A0AB35ARH7</accession>
<dbReference type="InterPro" id="IPR011013">
    <property type="entry name" value="Gal_mutarotase_sf_dom"/>
</dbReference>
<gene>
    <name evidence="11" type="ORF">HKD20_13425</name>
</gene>
<dbReference type="InterPro" id="IPR017853">
    <property type="entry name" value="GH"/>
</dbReference>
<reference evidence="11" key="2">
    <citation type="submission" date="2023-10" db="EMBL/GenBank/DDBJ databases">
        <title>Description of novel Gluconobacter species.</title>
        <authorList>
            <person name="Cleenwerck I."/>
            <person name="Cnockaert M."/>
            <person name="Borremans W."/>
            <person name="Wieme A.D."/>
            <person name="De Vuyst L."/>
            <person name="Vandamme P."/>
        </authorList>
    </citation>
    <scope>NUCLEOTIDE SEQUENCE</scope>
    <source>
        <strain evidence="11">LMG1408</strain>
    </source>
</reference>
<feature type="domain" description="Glycoside hydrolase family 31 TIM barrel" evidence="7">
    <location>
        <begin position="267"/>
        <end position="600"/>
    </location>
</feature>
<comment type="similarity">
    <text evidence="1 4">Belongs to the glycosyl hydrolase 31 family.</text>
</comment>
<reference evidence="11" key="1">
    <citation type="submission" date="2020-04" db="EMBL/GenBank/DDBJ databases">
        <authorList>
            <person name="Sombolestani A."/>
        </authorList>
    </citation>
    <scope>NUCLEOTIDE SEQUENCE</scope>
    <source>
        <strain evidence="11">LMG1408</strain>
    </source>
</reference>
<evidence type="ECO:0000259" key="8">
    <source>
        <dbReference type="Pfam" id="PF13802"/>
    </source>
</evidence>
<dbReference type="PANTHER" id="PTHR22762">
    <property type="entry name" value="ALPHA-GLUCOSIDASE"/>
    <property type="match status" value="1"/>
</dbReference>
<keyword evidence="2 4" id="KW-0378">Hydrolase</keyword>
<dbReference type="Pfam" id="PF21365">
    <property type="entry name" value="Glyco_hydro_31_3rd"/>
    <property type="match status" value="1"/>
</dbReference>
<dbReference type="CDD" id="cd06604">
    <property type="entry name" value="GH31_glucosidase_II_MalA"/>
    <property type="match status" value="1"/>
</dbReference>
<evidence type="ECO:0000256" key="2">
    <source>
        <dbReference type="ARBA" id="ARBA00022801"/>
    </source>
</evidence>
<feature type="signal peptide" evidence="6">
    <location>
        <begin position="1"/>
        <end position="24"/>
    </location>
</feature>
<evidence type="ECO:0000259" key="10">
    <source>
        <dbReference type="Pfam" id="PF21365"/>
    </source>
</evidence>
<dbReference type="PANTHER" id="PTHR22762:SF120">
    <property type="entry name" value="HETEROGLYCAN GLUCOSIDASE 1"/>
    <property type="match status" value="1"/>
</dbReference>
<evidence type="ECO:0000313" key="12">
    <source>
        <dbReference type="Proteomes" id="UP000603665"/>
    </source>
</evidence>
<evidence type="ECO:0000256" key="1">
    <source>
        <dbReference type="ARBA" id="ARBA00007806"/>
    </source>
</evidence>
<dbReference type="AlphaFoldDB" id="A0AB35ARH7"/>
<keyword evidence="3 4" id="KW-0326">Glycosidase</keyword>
<dbReference type="SUPFAM" id="SSF51445">
    <property type="entry name" value="(Trans)glycosidases"/>
    <property type="match status" value="1"/>
</dbReference>
<feature type="chain" id="PRO_5044329240" evidence="6">
    <location>
        <begin position="25"/>
        <end position="851"/>
    </location>
</feature>
<evidence type="ECO:0000256" key="4">
    <source>
        <dbReference type="RuleBase" id="RU361185"/>
    </source>
</evidence>
<dbReference type="PROSITE" id="PS00129">
    <property type="entry name" value="GLYCOSYL_HYDROL_F31_1"/>
    <property type="match status" value="1"/>
</dbReference>
<dbReference type="GO" id="GO:0030246">
    <property type="term" value="F:carbohydrate binding"/>
    <property type="evidence" value="ECO:0007669"/>
    <property type="project" value="InterPro"/>
</dbReference>
<proteinExistence type="inferred from homology"/>
<feature type="domain" description="DUF5110" evidence="9">
    <location>
        <begin position="738"/>
        <end position="807"/>
    </location>
</feature>
<sequence length="851" mass="94446">MTARRLLSSSAIVVAALAISNAHAQSSPAPAHTPEMSTSTAAPDTAQPRNGITYRNGQLIVQVVALRDDVFRVRVGRDGRLPEDASWAASAASRGAGVAITRTANGFSTASAQVSINAATGAVTLSDRNGRTILADSDARPYQSYGKGFRLVKDLPSDTHIFGLGDKPGPLDRRGYTYQNWNTDSYTYQERQDPLYKDIPFFIAYDKGRSYGVFMDNTWRSVFDFGVNDPGKMSFGADGGAIDYYVFTGPTPKDVLSAYGWLTGIAPLPPKWAFGFQQSRYSYPDARTVRDIAAHLRRDHIPADAIWFDIGVQNHNRPFTINQTAFPDFKGLVKDLHDQHLHSVVIADLHVARQPNIGYTPYDIGAAQNMFVHRPDGSVYVGPVWPGPAVFPDFTDQKARDYWGSLFKHHYIDNDLDGFWNDMNEPSIFTALKTMPNDNVHRIDEPGFQTRTATHEEMHNVYGMENGRATYEGLLKLKPNQRPFVMMRASYAGGQRFATTWTGDNTSTWNHLRISTPMLLSLGLGGFTYAGDNLGGFVGSPPPDLLTKWLEIGMFNPIAEDHSDLGTRMQEPWVDGKAQEDIRRRFIEDRYRLMPYIYTMADEASRTGIPIMRPLFLEFPDAANGLALDLQAPAEFMWGSDILVAPPQFLEQVDAYKVILPPGGWFDYWTGMRIENPAVAEATGNSGTTTTMAADPAQTPHTVNVTPNLSTLAVYARAGSIIPRQPLTQSTDETPKGNLELHVYAGKQMSGQIYVDDGRSLDYQHGKFFRQHYAAQFTDAGNMVFTASQPEGQSTPWWNFVDVVVHGVKAGTDATRVNGATNVRYDGKTETLRFTVPRFERQTSLTLHINL</sequence>
<evidence type="ECO:0000256" key="6">
    <source>
        <dbReference type="SAM" id="SignalP"/>
    </source>
</evidence>
<comment type="caution">
    <text evidence="11">The sequence shown here is derived from an EMBL/GenBank/DDBJ whole genome shotgun (WGS) entry which is preliminary data.</text>
</comment>
<dbReference type="InterPro" id="IPR013780">
    <property type="entry name" value="Glyco_hydro_b"/>
</dbReference>